<feature type="non-terminal residue" evidence="2">
    <location>
        <position position="68"/>
    </location>
</feature>
<evidence type="ECO:0000256" key="1">
    <source>
        <dbReference type="SAM" id="MobiDB-lite"/>
    </source>
</evidence>
<dbReference type="Proteomes" id="UP000291107">
    <property type="component" value="Unassembled WGS sequence"/>
</dbReference>
<organism evidence="2 3">
    <name type="scientific">Pseudomonas koreensis</name>
    <dbReference type="NCBI Taxonomy" id="198620"/>
    <lineage>
        <taxon>Bacteria</taxon>
        <taxon>Pseudomonadati</taxon>
        <taxon>Pseudomonadota</taxon>
        <taxon>Gammaproteobacteria</taxon>
        <taxon>Pseudomonadales</taxon>
        <taxon>Pseudomonadaceae</taxon>
        <taxon>Pseudomonas</taxon>
    </lineage>
</organism>
<proteinExistence type="predicted"/>
<reference evidence="2 3" key="1">
    <citation type="submission" date="2019-02" db="EMBL/GenBank/DDBJ databases">
        <title>Genome of Pseudomonas korensis isolated from heavy metal contaminated environment.</title>
        <authorList>
            <person name="Ayangbenro A.S."/>
            <person name="Babalola O."/>
        </authorList>
    </citation>
    <scope>NUCLEOTIDE SEQUENCE [LARGE SCALE GENOMIC DNA]</scope>
    <source>
        <strain evidence="2 3">AB36</strain>
    </source>
</reference>
<evidence type="ECO:0000313" key="2">
    <source>
        <dbReference type="EMBL" id="RYM42183.1"/>
    </source>
</evidence>
<comment type="caution">
    <text evidence="2">The sequence shown here is derived from an EMBL/GenBank/DDBJ whole genome shotgun (WGS) entry which is preliminary data.</text>
</comment>
<feature type="region of interest" description="Disordered" evidence="1">
    <location>
        <begin position="1"/>
        <end position="68"/>
    </location>
</feature>
<dbReference type="AlphaFoldDB" id="A0A4Q4L555"/>
<protein>
    <submittedName>
        <fullName evidence="2">Uncharacterized protein</fullName>
    </submittedName>
</protein>
<evidence type="ECO:0000313" key="3">
    <source>
        <dbReference type="Proteomes" id="UP000291107"/>
    </source>
</evidence>
<name>A0A4Q4L555_9PSED</name>
<dbReference type="EMBL" id="SEUB01000004">
    <property type="protein sequence ID" value="RYM42183.1"/>
    <property type="molecule type" value="Genomic_DNA"/>
</dbReference>
<accession>A0A4Q4L555</accession>
<sequence length="68" mass="7075">MHSRASPLPQVFTARAKSRQPTISSVGAGLLAKTAAHSTSSSPDPAHSRASPLPQVFAARAKSRQPTI</sequence>
<gene>
    <name evidence="2" type="ORF">EVS84_13705</name>
</gene>